<evidence type="ECO:0000313" key="1">
    <source>
        <dbReference type="EMBL" id="KAI3755849.1"/>
    </source>
</evidence>
<dbReference type="Proteomes" id="UP001056120">
    <property type="component" value="Linkage Group LG18"/>
</dbReference>
<gene>
    <name evidence="1" type="ORF">L1987_55658</name>
</gene>
<evidence type="ECO:0000313" key="2">
    <source>
        <dbReference type="Proteomes" id="UP001056120"/>
    </source>
</evidence>
<reference evidence="2" key="1">
    <citation type="journal article" date="2022" name="Mol. Ecol. Resour.">
        <title>The genomes of chicory, endive, great burdock and yacon provide insights into Asteraceae palaeo-polyploidization history and plant inulin production.</title>
        <authorList>
            <person name="Fan W."/>
            <person name="Wang S."/>
            <person name="Wang H."/>
            <person name="Wang A."/>
            <person name="Jiang F."/>
            <person name="Liu H."/>
            <person name="Zhao H."/>
            <person name="Xu D."/>
            <person name="Zhang Y."/>
        </authorList>
    </citation>
    <scope>NUCLEOTIDE SEQUENCE [LARGE SCALE GENOMIC DNA]</scope>
    <source>
        <strain evidence="2">cv. Yunnan</strain>
    </source>
</reference>
<proteinExistence type="predicted"/>
<reference evidence="1 2" key="2">
    <citation type="journal article" date="2022" name="Mol. Ecol. Resour.">
        <title>The genomes of chicory, endive, great burdock and yacon provide insights into Asteraceae paleo-polyploidization history and plant inulin production.</title>
        <authorList>
            <person name="Fan W."/>
            <person name="Wang S."/>
            <person name="Wang H."/>
            <person name="Wang A."/>
            <person name="Jiang F."/>
            <person name="Liu H."/>
            <person name="Zhao H."/>
            <person name="Xu D."/>
            <person name="Zhang Y."/>
        </authorList>
    </citation>
    <scope>NUCLEOTIDE SEQUENCE [LARGE SCALE GENOMIC DNA]</scope>
    <source>
        <strain evidence="2">cv. Yunnan</strain>
        <tissue evidence="1">Leaves</tissue>
    </source>
</reference>
<comment type="caution">
    <text evidence="1">The sequence shown here is derived from an EMBL/GenBank/DDBJ whole genome shotgun (WGS) entry which is preliminary data.</text>
</comment>
<name>A0ACB9EA78_9ASTR</name>
<organism evidence="1 2">
    <name type="scientific">Smallanthus sonchifolius</name>
    <dbReference type="NCBI Taxonomy" id="185202"/>
    <lineage>
        <taxon>Eukaryota</taxon>
        <taxon>Viridiplantae</taxon>
        <taxon>Streptophyta</taxon>
        <taxon>Embryophyta</taxon>
        <taxon>Tracheophyta</taxon>
        <taxon>Spermatophyta</taxon>
        <taxon>Magnoliopsida</taxon>
        <taxon>eudicotyledons</taxon>
        <taxon>Gunneridae</taxon>
        <taxon>Pentapetalae</taxon>
        <taxon>asterids</taxon>
        <taxon>campanulids</taxon>
        <taxon>Asterales</taxon>
        <taxon>Asteraceae</taxon>
        <taxon>Asteroideae</taxon>
        <taxon>Heliantheae alliance</taxon>
        <taxon>Millerieae</taxon>
        <taxon>Smallanthus</taxon>
    </lineage>
</organism>
<sequence length="357" mass="40251">MTSLLPNLHTIPSHFNRTFSIASSNTQIRKQERILPALIIHCNLSSPPKSKEEAIRQAKTCLLTTLEKPLNNPKLAAGKLKKLKQPRFRVEIPVIDDSPDSLSQLALQVFDEMPLNRKGSKVKMLILWPNSTLTEAANKLLIGSVEHADMSSLMNMGDSVNRVLNSADVVVFLTPEASQLEVMETVTNSLYPKPVVIFNPRWSYDDEESNLGDFRDFLGSFEVVYSFMGLEVRGLLSKRNGVVFKCVRDGVLSGERWSVLVEEEGELKVVSRFKTRPSIVEVENVLYNLMAINSPITKSAKFLKGLVSNVTGKKEEKGLGKLEEKIALIYFFNYFHGREYTQKKTDFKQGNTPQNRN</sequence>
<protein>
    <submittedName>
        <fullName evidence="1">Uncharacterized protein</fullName>
    </submittedName>
</protein>
<accession>A0ACB9EA78</accession>
<dbReference type="EMBL" id="CM042035">
    <property type="protein sequence ID" value="KAI3755849.1"/>
    <property type="molecule type" value="Genomic_DNA"/>
</dbReference>
<keyword evidence="2" id="KW-1185">Reference proteome</keyword>